<dbReference type="Gene3D" id="1.10.4080.10">
    <property type="entry name" value="ADP-ribosylation/Crystallin J1"/>
    <property type="match status" value="1"/>
</dbReference>
<comment type="caution">
    <text evidence="4">The sequence shown here is derived from an EMBL/GenBank/DDBJ whole genome shotgun (WGS) entry which is preliminary data.</text>
</comment>
<dbReference type="SUPFAM" id="SSF101478">
    <property type="entry name" value="ADP-ribosylglycohydrolase"/>
    <property type="match status" value="1"/>
</dbReference>
<dbReference type="Proteomes" id="UP000742460">
    <property type="component" value="Unassembled WGS sequence"/>
</dbReference>
<evidence type="ECO:0000313" key="5">
    <source>
        <dbReference type="Proteomes" id="UP000742460"/>
    </source>
</evidence>
<dbReference type="Pfam" id="PF03747">
    <property type="entry name" value="ADP_ribosyl_GH"/>
    <property type="match status" value="1"/>
</dbReference>
<dbReference type="AlphaFoldDB" id="A0A921SZ01"/>
<evidence type="ECO:0000256" key="3">
    <source>
        <dbReference type="PIRSR" id="PIRSR605502-1"/>
    </source>
</evidence>
<dbReference type="EMBL" id="DYUE01000331">
    <property type="protein sequence ID" value="HJG92797.1"/>
    <property type="molecule type" value="Genomic_DNA"/>
</dbReference>
<evidence type="ECO:0000313" key="4">
    <source>
        <dbReference type="EMBL" id="HJG92797.1"/>
    </source>
</evidence>
<reference evidence="4" key="1">
    <citation type="journal article" date="2021" name="PeerJ">
        <title>Extensive microbial diversity within the chicken gut microbiome revealed by metagenomics and culture.</title>
        <authorList>
            <person name="Gilroy R."/>
            <person name="Ravi A."/>
            <person name="Getino M."/>
            <person name="Pursley I."/>
            <person name="Horton D.L."/>
            <person name="Alikhan N.F."/>
            <person name="Baker D."/>
            <person name="Gharbi K."/>
            <person name="Hall N."/>
            <person name="Watson M."/>
            <person name="Adriaenssens E.M."/>
            <person name="Foster-Nyarko E."/>
            <person name="Jarju S."/>
            <person name="Secka A."/>
            <person name="Antonio M."/>
            <person name="Oren A."/>
            <person name="Chaudhuri R.R."/>
            <person name="La Ragione R."/>
            <person name="Hildebrand F."/>
            <person name="Pallen M.J."/>
        </authorList>
    </citation>
    <scope>NUCLEOTIDE SEQUENCE</scope>
    <source>
        <strain evidence="4">ChiGjej5B5-22894</strain>
    </source>
</reference>
<dbReference type="InterPro" id="IPR036705">
    <property type="entry name" value="Ribosyl_crysJ1_sf"/>
</dbReference>
<organism evidence="4 5">
    <name type="scientific">Brachybacterium massiliense</name>
    <dbReference type="NCBI Taxonomy" id="1755098"/>
    <lineage>
        <taxon>Bacteria</taxon>
        <taxon>Bacillati</taxon>
        <taxon>Actinomycetota</taxon>
        <taxon>Actinomycetes</taxon>
        <taxon>Micrococcales</taxon>
        <taxon>Dermabacteraceae</taxon>
        <taxon>Brachybacterium</taxon>
    </lineage>
</organism>
<comment type="cofactor">
    <cofactor evidence="3">
        <name>Mg(2+)</name>
        <dbReference type="ChEBI" id="CHEBI:18420"/>
    </cofactor>
    <text evidence="3">Binds 2 magnesium ions per subunit.</text>
</comment>
<evidence type="ECO:0000256" key="1">
    <source>
        <dbReference type="ARBA" id="ARBA00010702"/>
    </source>
</evidence>
<proteinExistence type="inferred from homology"/>
<keyword evidence="3" id="KW-0460">Magnesium</keyword>
<protein>
    <submittedName>
        <fullName evidence="4">ADP-ribosylglycohydrolase family protein</fullName>
    </submittedName>
</protein>
<feature type="binding site" evidence="3">
    <location>
        <position position="173"/>
    </location>
    <ligand>
        <name>Mg(2+)</name>
        <dbReference type="ChEBI" id="CHEBI:18420"/>
        <label>1</label>
    </ligand>
</feature>
<comment type="similarity">
    <text evidence="1">Belongs to the ADP-ribosylglycohydrolase family.</text>
</comment>
<keyword evidence="3" id="KW-0479">Metal-binding</keyword>
<dbReference type="InterPro" id="IPR050792">
    <property type="entry name" value="ADP-ribosylglycohydrolase"/>
</dbReference>
<dbReference type="InterPro" id="IPR005502">
    <property type="entry name" value="Ribosyl_crysJ1"/>
</dbReference>
<reference evidence="4" key="2">
    <citation type="submission" date="2021-09" db="EMBL/GenBank/DDBJ databases">
        <authorList>
            <person name="Gilroy R."/>
        </authorList>
    </citation>
    <scope>NUCLEOTIDE SEQUENCE</scope>
    <source>
        <strain evidence="4">ChiGjej5B5-22894</strain>
    </source>
</reference>
<feature type="binding site" evidence="3">
    <location>
        <position position="171"/>
    </location>
    <ligand>
        <name>Mg(2+)</name>
        <dbReference type="ChEBI" id="CHEBI:18420"/>
        <label>1</label>
    </ligand>
</feature>
<dbReference type="GO" id="GO:0016787">
    <property type="term" value="F:hydrolase activity"/>
    <property type="evidence" value="ECO:0007669"/>
    <property type="project" value="UniProtKB-KW"/>
</dbReference>
<dbReference type="PANTHER" id="PTHR16222">
    <property type="entry name" value="ADP-RIBOSYLGLYCOHYDROLASE"/>
    <property type="match status" value="1"/>
</dbReference>
<accession>A0A921SZ01</accession>
<feature type="non-terminal residue" evidence="4">
    <location>
        <position position="1"/>
    </location>
</feature>
<dbReference type="PANTHER" id="PTHR16222:SF24">
    <property type="entry name" value="ADP-RIBOSYLHYDROLASE ARH3"/>
    <property type="match status" value="1"/>
</dbReference>
<keyword evidence="2" id="KW-0378">Hydrolase</keyword>
<dbReference type="GO" id="GO:0046872">
    <property type="term" value="F:metal ion binding"/>
    <property type="evidence" value="ECO:0007669"/>
    <property type="project" value="UniProtKB-KW"/>
</dbReference>
<evidence type="ECO:0000256" key="2">
    <source>
        <dbReference type="ARBA" id="ARBA00022801"/>
    </source>
</evidence>
<sequence length="221" mass="23231">VGTQTRQVLGALRADDDGPGIGARMTALAAELHARSGRTAGNGALMRTAPVALAFLDDPERTARAARMIAELTHADPLAGDSCVLWCEAIRRTIVDGEQARPEDGFGLLPPERRSAWAALADGTWREAALAPNGFTVTALYAALRSIERASTARDSAFRTGIAAAVALGDDTDTIAAITGSLLGAWTGAEEIPQEWTDMVHGWPGYDGRQVAALAEEILGR</sequence>
<feature type="binding site" evidence="3">
    <location>
        <position position="174"/>
    </location>
    <ligand>
        <name>Mg(2+)</name>
        <dbReference type="ChEBI" id="CHEBI:18420"/>
        <label>1</label>
    </ligand>
</feature>
<name>A0A921SZ01_9MICO</name>
<gene>
    <name evidence="4" type="ORF">K8V81_13850</name>
</gene>